<organism evidence="15 16">
    <name type="scientific">Phascolarctos cinereus</name>
    <name type="common">Koala</name>
    <dbReference type="NCBI Taxonomy" id="38626"/>
    <lineage>
        <taxon>Eukaryota</taxon>
        <taxon>Metazoa</taxon>
        <taxon>Chordata</taxon>
        <taxon>Craniata</taxon>
        <taxon>Vertebrata</taxon>
        <taxon>Euteleostomi</taxon>
        <taxon>Mammalia</taxon>
        <taxon>Metatheria</taxon>
        <taxon>Diprotodontia</taxon>
        <taxon>Phascolarctidae</taxon>
        <taxon>Phascolarctos</taxon>
    </lineage>
</organism>
<evidence type="ECO:0000256" key="10">
    <source>
        <dbReference type="ARBA" id="ARBA00037538"/>
    </source>
</evidence>
<keyword evidence="4" id="KW-1003">Cell membrane</keyword>
<dbReference type="GO" id="GO:0005634">
    <property type="term" value="C:nucleus"/>
    <property type="evidence" value="ECO:0007669"/>
    <property type="project" value="UniProtKB-SubCell"/>
</dbReference>
<dbReference type="PANTHER" id="PTHR15505">
    <property type="entry name" value="RIIA DOMAIN-CONTAINING PROTEIN 1"/>
    <property type="match status" value="1"/>
</dbReference>
<feature type="region of interest" description="Disordered" evidence="13">
    <location>
        <begin position="1"/>
        <end position="26"/>
    </location>
</feature>
<evidence type="ECO:0000256" key="7">
    <source>
        <dbReference type="ARBA" id="ARBA00023136"/>
    </source>
</evidence>
<protein>
    <recommendedName>
        <fullName evidence="12">Ciliogenesis-associated TTC17-interacting protein</fullName>
    </recommendedName>
</protein>
<evidence type="ECO:0000256" key="6">
    <source>
        <dbReference type="ARBA" id="ARBA00022794"/>
    </source>
</evidence>
<dbReference type="GO" id="GO:0005886">
    <property type="term" value="C:plasma membrane"/>
    <property type="evidence" value="ECO:0007669"/>
    <property type="project" value="UniProtKB-SubCell"/>
</dbReference>
<evidence type="ECO:0000256" key="13">
    <source>
        <dbReference type="SAM" id="MobiDB-lite"/>
    </source>
</evidence>
<comment type="subcellular location">
    <subcellularLocation>
        <location evidence="2">Cell membrane</location>
    </subcellularLocation>
    <subcellularLocation>
        <location evidence="3">Cytoplasm</location>
        <location evidence="3">Cytoskeleton</location>
    </subcellularLocation>
    <subcellularLocation>
        <location evidence="1">Nucleus</location>
    </subcellularLocation>
</comment>
<sequence length="408" mass="46578">MPGKGAKRPEPEVPEEAPPPPPPEANSEALEFLATISEEEIPLLYFSETLNMISETNQILGEYSLDIKQAYYYSSDGDTKRSVLVHATSRGQLEEIPCGTSISGYLDWDLKTYQQHHHEFIKFLPLSVDKKTTLLKQNADMLMTRILKEGEVTKTEKTSFNLNVMDGFISESANLLLLRVMGWRRKVPQNAKFLAFDGEGKLCHSTYVRERCSLGEALGFQTIQLGSEQAEVLVVEQTMHSNEDIPMTWQYYLLPDGHLAKRIQVGSPFCCIITKMPIMREEDEFDPKPVFEKKQLEWEEDVQLFAIFRDRKEELQASHTTYMQHHPEAQTLISDFLLFLLLRQPSNVVTFAAEYFGPFARGLDKPPPFRSSNRPSPFRNPCSLSVPYNPLEKIPEKSSEEKTEDSSS</sequence>
<evidence type="ECO:0000256" key="8">
    <source>
        <dbReference type="ARBA" id="ARBA00023212"/>
    </source>
</evidence>
<dbReference type="GO" id="GO:0044782">
    <property type="term" value="P:cilium organization"/>
    <property type="evidence" value="ECO:0007669"/>
    <property type="project" value="TreeGrafter"/>
</dbReference>
<comment type="function">
    <text evidence="10">Plays a role in primary ciliogenesis by modulating actin polymerization.</text>
</comment>
<keyword evidence="15" id="KW-1185">Reference proteome</keyword>
<name>A0A6P5LQQ3_PHACI</name>
<feature type="compositionally biased region" description="Basic and acidic residues" evidence="13">
    <location>
        <begin position="393"/>
        <end position="408"/>
    </location>
</feature>
<dbReference type="AlphaFoldDB" id="A0A6P5LQQ3"/>
<evidence type="ECO:0000313" key="15">
    <source>
        <dbReference type="Proteomes" id="UP000515140"/>
    </source>
</evidence>
<dbReference type="SUPFAM" id="SSF47391">
    <property type="entry name" value="Dimerization-anchoring domain of cAMP-dependent PK regulatory subunit"/>
    <property type="match status" value="1"/>
</dbReference>
<dbReference type="KEGG" id="pcw:110219395"/>
<dbReference type="PANTHER" id="PTHR15505:SF3">
    <property type="entry name" value="CILIOGENESIS-ASSOCIATED TTC17-INTERACTING PROTEIN"/>
    <property type="match status" value="1"/>
</dbReference>
<dbReference type="InterPro" id="IPR047501">
    <property type="entry name" value="DD_CATIP"/>
</dbReference>
<keyword evidence="7" id="KW-0472">Membrane</keyword>
<keyword evidence="8" id="KW-0206">Cytoskeleton</keyword>
<feature type="domain" description="Ciliogenesis-associated TTC17-interacting protein N-terminal" evidence="14">
    <location>
        <begin position="28"/>
        <end position="268"/>
    </location>
</feature>
<feature type="region of interest" description="Disordered" evidence="13">
    <location>
        <begin position="366"/>
        <end position="408"/>
    </location>
</feature>
<dbReference type="RefSeq" id="XP_020858361.1">
    <property type="nucleotide sequence ID" value="XM_021002702.1"/>
</dbReference>
<comment type="similarity">
    <text evidence="11">Belongs to the CATIP family.</text>
</comment>
<dbReference type="GO" id="GO:0030041">
    <property type="term" value="P:actin filament polymerization"/>
    <property type="evidence" value="ECO:0007669"/>
    <property type="project" value="TreeGrafter"/>
</dbReference>
<accession>A0A6P5LQQ3</accession>
<keyword evidence="9" id="KW-0539">Nucleus</keyword>
<dbReference type="GeneID" id="110219395"/>
<dbReference type="FunCoup" id="A0A6P5LQQ3">
    <property type="interactions" value="359"/>
</dbReference>
<dbReference type="CDD" id="cd22973">
    <property type="entry name" value="DD_CATIP"/>
    <property type="match status" value="1"/>
</dbReference>
<evidence type="ECO:0000256" key="11">
    <source>
        <dbReference type="ARBA" id="ARBA00037938"/>
    </source>
</evidence>
<dbReference type="Proteomes" id="UP000515140">
    <property type="component" value="Unplaced"/>
</dbReference>
<dbReference type="CTD" id="375307"/>
<evidence type="ECO:0000256" key="4">
    <source>
        <dbReference type="ARBA" id="ARBA00022475"/>
    </source>
</evidence>
<dbReference type="GO" id="GO:0005856">
    <property type="term" value="C:cytoskeleton"/>
    <property type="evidence" value="ECO:0007669"/>
    <property type="project" value="UniProtKB-SubCell"/>
</dbReference>
<keyword evidence="6" id="KW-0970">Cilium biogenesis/degradation</keyword>
<evidence type="ECO:0000259" key="14">
    <source>
        <dbReference type="Pfam" id="PF21772"/>
    </source>
</evidence>
<gene>
    <name evidence="16" type="primary">CATIP</name>
</gene>
<reference evidence="16" key="1">
    <citation type="submission" date="2025-08" db="UniProtKB">
        <authorList>
            <consortium name="RefSeq"/>
        </authorList>
    </citation>
    <scope>IDENTIFICATION</scope>
    <source>
        <tissue evidence="16">Spleen</tissue>
    </source>
</reference>
<dbReference type="Pfam" id="PF21772">
    <property type="entry name" value="CATIP_N"/>
    <property type="match status" value="1"/>
</dbReference>
<proteinExistence type="inferred from homology"/>
<evidence type="ECO:0000313" key="16">
    <source>
        <dbReference type="RefSeq" id="XP_020858361.1"/>
    </source>
</evidence>
<evidence type="ECO:0000256" key="3">
    <source>
        <dbReference type="ARBA" id="ARBA00004245"/>
    </source>
</evidence>
<dbReference type="InterPro" id="IPR048777">
    <property type="entry name" value="CATIP_N"/>
</dbReference>
<evidence type="ECO:0000256" key="5">
    <source>
        <dbReference type="ARBA" id="ARBA00022490"/>
    </source>
</evidence>
<keyword evidence="5" id="KW-0963">Cytoplasm</keyword>
<feature type="compositionally biased region" description="Low complexity" evidence="13">
    <location>
        <begin position="370"/>
        <end position="381"/>
    </location>
</feature>
<dbReference type="InParanoid" id="A0A6P5LQQ3"/>
<evidence type="ECO:0000256" key="1">
    <source>
        <dbReference type="ARBA" id="ARBA00004123"/>
    </source>
</evidence>
<evidence type="ECO:0000256" key="12">
    <source>
        <dbReference type="ARBA" id="ARBA00039249"/>
    </source>
</evidence>
<evidence type="ECO:0000256" key="2">
    <source>
        <dbReference type="ARBA" id="ARBA00004236"/>
    </source>
</evidence>
<evidence type="ECO:0000256" key="9">
    <source>
        <dbReference type="ARBA" id="ARBA00023242"/>
    </source>
</evidence>